<organism evidence="2 3">
    <name type="scientific">Bifidobacterium adolescentis</name>
    <dbReference type="NCBI Taxonomy" id="1680"/>
    <lineage>
        <taxon>Bacteria</taxon>
        <taxon>Bacillati</taxon>
        <taxon>Actinomycetota</taxon>
        <taxon>Actinomycetes</taxon>
        <taxon>Bifidobacteriales</taxon>
        <taxon>Bifidobacteriaceae</taxon>
        <taxon>Bifidobacterium</taxon>
    </lineage>
</organism>
<gene>
    <name evidence="2" type="ORF">DWX79_09435</name>
</gene>
<feature type="compositionally biased region" description="Acidic residues" evidence="1">
    <location>
        <begin position="78"/>
        <end position="90"/>
    </location>
</feature>
<reference evidence="2 3" key="1">
    <citation type="submission" date="2018-08" db="EMBL/GenBank/DDBJ databases">
        <title>A genome reference for cultivated species of the human gut microbiota.</title>
        <authorList>
            <person name="Zou Y."/>
            <person name="Xue W."/>
            <person name="Luo G."/>
        </authorList>
    </citation>
    <scope>NUCLEOTIDE SEQUENCE [LARGE SCALE GENOMIC DNA]</scope>
    <source>
        <strain evidence="2 3">AF21-27</strain>
    </source>
</reference>
<feature type="compositionally biased region" description="Polar residues" evidence="1">
    <location>
        <begin position="65"/>
        <end position="74"/>
    </location>
</feature>
<accession>A0A412K5B7</accession>
<proteinExistence type="predicted"/>
<comment type="caution">
    <text evidence="2">The sequence shown here is derived from an EMBL/GenBank/DDBJ whole genome shotgun (WGS) entry which is preliminary data.</text>
</comment>
<protein>
    <submittedName>
        <fullName evidence="2">Uncharacterized protein</fullName>
    </submittedName>
</protein>
<dbReference type="EMBL" id="QRVT01000010">
    <property type="protein sequence ID" value="RGS63877.1"/>
    <property type="molecule type" value="Genomic_DNA"/>
</dbReference>
<evidence type="ECO:0000313" key="2">
    <source>
        <dbReference type="EMBL" id="RGS63877.1"/>
    </source>
</evidence>
<name>A0A412K5B7_BIFAD</name>
<feature type="region of interest" description="Disordered" evidence="1">
    <location>
        <begin position="1"/>
        <end position="128"/>
    </location>
</feature>
<sequence>MNENENAAPASDLPEPSGSDMEKRDEMLSGGSSTADEGKSDDVSAETPAPEKRRKRTAESETGGDLSSSETTGKNETDLVDLYEPEEWDGPDLFGAYSPEQEARITPPAAPAMEPSLPDVPTVKRAGR</sequence>
<dbReference type="AlphaFoldDB" id="A0A412K5B7"/>
<evidence type="ECO:0000313" key="3">
    <source>
        <dbReference type="Proteomes" id="UP000285462"/>
    </source>
</evidence>
<dbReference type="RefSeq" id="WP_117760266.1">
    <property type="nucleotide sequence ID" value="NZ_QRVT01000010.1"/>
</dbReference>
<evidence type="ECO:0000256" key="1">
    <source>
        <dbReference type="SAM" id="MobiDB-lite"/>
    </source>
</evidence>
<dbReference type="Proteomes" id="UP000285462">
    <property type="component" value="Unassembled WGS sequence"/>
</dbReference>